<evidence type="ECO:0000259" key="4">
    <source>
        <dbReference type="Pfam" id="PF17837"/>
    </source>
</evidence>
<dbReference type="Proteomes" id="UP001500635">
    <property type="component" value="Unassembled WGS sequence"/>
</dbReference>
<gene>
    <name evidence="5" type="ORF">GCM10023147_33870</name>
</gene>
<dbReference type="SUPFAM" id="SSF56214">
    <property type="entry name" value="4'-phosphopantetheinyl transferase"/>
    <property type="match status" value="1"/>
</dbReference>
<evidence type="ECO:0000256" key="2">
    <source>
        <dbReference type="SAM" id="MobiDB-lite"/>
    </source>
</evidence>
<dbReference type="Pfam" id="PF01648">
    <property type="entry name" value="ACPS"/>
    <property type="match status" value="1"/>
</dbReference>
<feature type="region of interest" description="Disordered" evidence="2">
    <location>
        <begin position="216"/>
        <end position="248"/>
    </location>
</feature>
<dbReference type="InterPro" id="IPR008278">
    <property type="entry name" value="4-PPantetheinyl_Trfase_dom"/>
</dbReference>
<keyword evidence="1 5" id="KW-0808">Transferase</keyword>
<dbReference type="InterPro" id="IPR037143">
    <property type="entry name" value="4-PPantetheinyl_Trfase_dom_sf"/>
</dbReference>
<evidence type="ECO:0000313" key="6">
    <source>
        <dbReference type="Proteomes" id="UP001500635"/>
    </source>
</evidence>
<proteinExistence type="predicted"/>
<dbReference type="PANTHER" id="PTHR38096">
    <property type="entry name" value="ENTEROBACTIN SYNTHASE COMPONENT D"/>
    <property type="match status" value="1"/>
</dbReference>
<dbReference type="EMBL" id="BAABFR010000059">
    <property type="protein sequence ID" value="GAA4398009.1"/>
    <property type="molecule type" value="Genomic_DNA"/>
</dbReference>
<dbReference type="InterPro" id="IPR003542">
    <property type="entry name" value="Enbac_synth_compD-like"/>
</dbReference>
<feature type="domain" description="4'-phosphopantetheinyl transferase" evidence="3">
    <location>
        <begin position="103"/>
        <end position="175"/>
    </location>
</feature>
<protein>
    <submittedName>
        <fullName evidence="5">4'-phosphopantetheinyl transferase</fullName>
    </submittedName>
</protein>
<reference evidence="6" key="1">
    <citation type="journal article" date="2019" name="Int. J. Syst. Evol. Microbiol.">
        <title>The Global Catalogue of Microorganisms (GCM) 10K type strain sequencing project: providing services to taxonomists for standard genome sequencing and annotation.</title>
        <authorList>
            <consortium name="The Broad Institute Genomics Platform"/>
            <consortium name="The Broad Institute Genome Sequencing Center for Infectious Disease"/>
            <person name="Wu L."/>
            <person name="Ma J."/>
        </authorList>
    </citation>
    <scope>NUCLEOTIDE SEQUENCE [LARGE SCALE GENOMIC DNA]</scope>
    <source>
        <strain evidence="6">JCM 17688</strain>
    </source>
</reference>
<evidence type="ECO:0000259" key="3">
    <source>
        <dbReference type="Pfam" id="PF01648"/>
    </source>
</evidence>
<dbReference type="PANTHER" id="PTHR38096:SF1">
    <property type="entry name" value="ENTEROBACTIN SYNTHASE COMPONENT D"/>
    <property type="match status" value="1"/>
</dbReference>
<dbReference type="PRINTS" id="PR01399">
    <property type="entry name" value="ENTSNTHTASED"/>
</dbReference>
<evidence type="ECO:0000313" key="5">
    <source>
        <dbReference type="EMBL" id="GAA4398009.1"/>
    </source>
</evidence>
<keyword evidence="6" id="KW-1185">Reference proteome</keyword>
<accession>A0ABP8JYE1</accession>
<dbReference type="InterPro" id="IPR041354">
    <property type="entry name" value="4PPT_N"/>
</dbReference>
<evidence type="ECO:0000256" key="1">
    <source>
        <dbReference type="ARBA" id="ARBA00022679"/>
    </source>
</evidence>
<name>A0ABP8JYE1_9ACTN</name>
<dbReference type="Pfam" id="PF17837">
    <property type="entry name" value="4PPT_N"/>
    <property type="match status" value="1"/>
</dbReference>
<comment type="caution">
    <text evidence="5">The sequence shown here is derived from an EMBL/GenBank/DDBJ whole genome shotgun (WGS) entry which is preliminary data.</text>
</comment>
<dbReference type="GO" id="GO:0016740">
    <property type="term" value="F:transferase activity"/>
    <property type="evidence" value="ECO:0007669"/>
    <property type="project" value="UniProtKB-KW"/>
</dbReference>
<feature type="domain" description="4'-phosphopantetheinyl transferase N-terminal" evidence="4">
    <location>
        <begin position="29"/>
        <end position="94"/>
    </location>
</feature>
<sequence>MILQPMMPRGVVARESTVDADGAVLFPREAAEIERAVEKRRREYTTVRHLAREALAELGIGPVAILKGDRGQPLWPRGVVGALTHCEGFRGAVVGFAMGIRTVGIDAEPHLPLPDGVLGTVSVPAERDALAARPEDGLAWDRLLFCAKEATYKAWFPITGRWLGFEDAEITFERTDWAGSRSAGEASGTFRSRILIDGTASDGGAPLLGFDGRWRIVPGERSDGGPTPGERSDGGSTPGERSDRGATRGVIATSIAVV</sequence>
<organism evidence="5 6">
    <name type="scientific">Tsukamurella soli</name>
    <dbReference type="NCBI Taxonomy" id="644556"/>
    <lineage>
        <taxon>Bacteria</taxon>
        <taxon>Bacillati</taxon>
        <taxon>Actinomycetota</taxon>
        <taxon>Actinomycetes</taxon>
        <taxon>Mycobacteriales</taxon>
        <taxon>Tsukamurellaceae</taxon>
        <taxon>Tsukamurella</taxon>
    </lineage>
</organism>